<organism evidence="2 3">
    <name type="scientific">Rhodnius prolixus</name>
    <name type="common">Triatomid bug</name>
    <dbReference type="NCBI Taxonomy" id="13249"/>
    <lineage>
        <taxon>Eukaryota</taxon>
        <taxon>Metazoa</taxon>
        <taxon>Ecdysozoa</taxon>
        <taxon>Arthropoda</taxon>
        <taxon>Hexapoda</taxon>
        <taxon>Insecta</taxon>
        <taxon>Pterygota</taxon>
        <taxon>Neoptera</taxon>
        <taxon>Paraneoptera</taxon>
        <taxon>Hemiptera</taxon>
        <taxon>Heteroptera</taxon>
        <taxon>Panheteroptera</taxon>
        <taxon>Cimicomorpha</taxon>
        <taxon>Reduviidae</taxon>
        <taxon>Triatominae</taxon>
        <taxon>Rhodnius</taxon>
    </lineage>
</organism>
<dbReference type="STRING" id="13249.T1HYP6"/>
<sequence length="344" mass="38480">MSKSGSRYGRRSNWFKIHCLLQEQASSVVQQHHHHHQQQHNQHHHQQQPCSSPNMLKKEDSLDECQRDKDYRYNSPSSPALTTSPPVLSGPPAVPPPSNLYTPYHLTSAQHSIATPPLTPALSVASVVSHLSPLQQTAPALTVLPTHPVLVSLASLPDPWPRPIASPPVREAPQDQPIDLSVRSKQEQVLDLTAKKLKTRAFCPTTNNFVKLWEKLVLPVITYGCEAWTLNARTMNKLRITVRAMERYIYAGHNKEASENDYMDVTKNGNYGDWIRESIGIYNFITAANFRYQIVARNILSFTNSDYSLARADVPQGSILGPLLCTVYTSDLPTDSAHTALHLC</sequence>
<feature type="compositionally biased region" description="Basic and acidic residues" evidence="1">
    <location>
        <begin position="56"/>
        <end position="72"/>
    </location>
</feature>
<feature type="region of interest" description="Disordered" evidence="1">
    <location>
        <begin position="26"/>
        <end position="96"/>
    </location>
</feature>
<reference evidence="2" key="1">
    <citation type="submission" date="2015-05" db="UniProtKB">
        <authorList>
            <consortium name="EnsemblMetazoa"/>
        </authorList>
    </citation>
    <scope>IDENTIFICATION</scope>
</reference>
<name>T1HYP6_RHOPR</name>
<evidence type="ECO:0000313" key="3">
    <source>
        <dbReference type="Proteomes" id="UP000015103"/>
    </source>
</evidence>
<feature type="compositionally biased region" description="Low complexity" evidence="1">
    <location>
        <begin position="75"/>
        <end position="87"/>
    </location>
</feature>
<protein>
    <submittedName>
        <fullName evidence="2">Reverse transcriptase domain-containing protein</fullName>
    </submittedName>
</protein>
<feature type="compositionally biased region" description="Basic residues" evidence="1">
    <location>
        <begin position="31"/>
        <end position="46"/>
    </location>
</feature>
<dbReference type="EnsemblMetazoa" id="RPRC009166-RA">
    <property type="protein sequence ID" value="RPRC009166-PA"/>
    <property type="gene ID" value="RPRC009166"/>
</dbReference>
<dbReference type="VEuPathDB" id="VectorBase:RPRC009166"/>
<keyword evidence="3" id="KW-1185">Reference proteome</keyword>
<dbReference type="AlphaFoldDB" id="T1HYP6"/>
<proteinExistence type="predicted"/>
<dbReference type="HOGENOM" id="CLU_807309_0_0_1"/>
<dbReference type="EMBL" id="ACPB03007971">
    <property type="status" value="NOT_ANNOTATED_CDS"/>
    <property type="molecule type" value="Genomic_DNA"/>
</dbReference>
<dbReference type="InParanoid" id="T1HYP6"/>
<evidence type="ECO:0000313" key="2">
    <source>
        <dbReference type="EnsemblMetazoa" id="RPRC009166-PA"/>
    </source>
</evidence>
<evidence type="ECO:0000256" key="1">
    <source>
        <dbReference type="SAM" id="MobiDB-lite"/>
    </source>
</evidence>
<dbReference type="EMBL" id="ACPB03007972">
    <property type="status" value="NOT_ANNOTATED_CDS"/>
    <property type="molecule type" value="Genomic_DNA"/>
</dbReference>
<dbReference type="Proteomes" id="UP000015103">
    <property type="component" value="Unassembled WGS sequence"/>
</dbReference>
<accession>T1HYP6</accession>